<dbReference type="InParanoid" id="A0A163JYL4"/>
<dbReference type="InterPro" id="IPR004000">
    <property type="entry name" value="Actin"/>
</dbReference>
<evidence type="ECO:0000313" key="2">
    <source>
        <dbReference type="EMBL" id="SAM04424.1"/>
    </source>
</evidence>
<dbReference type="Proteomes" id="UP000078561">
    <property type="component" value="Unassembled WGS sequence"/>
</dbReference>
<dbReference type="AlphaFoldDB" id="A0A163JYL4"/>
<comment type="similarity">
    <text evidence="1">Belongs to the actin family.</text>
</comment>
<dbReference type="PANTHER" id="PTHR11937">
    <property type="entry name" value="ACTIN"/>
    <property type="match status" value="1"/>
</dbReference>
<gene>
    <name evidence="2" type="primary">ABSGL_10288.1 scaffold 11921</name>
</gene>
<dbReference type="STRING" id="4829.A0A163JYL4"/>
<sequence>MVTYGGDEVNALVLDIGTCNVRAGYAGEDTPKAMFPTSVGYIPKATTNEEDTTMTEASAPTDKYSQYYIGDNRINSIRKGMDIINPMEDGLIKDWDAMEAIWDTTFRHLLRVSPTDHPLLCTEPAWNTTENREKLAELAFETFDFPAFYLAKDAVMTAFSVGRATALVLDSGAGVTSAVPVYDGYVLKKGILRQPIAGDLLTRQILDQLDTTVVPAYQVASKKPVEAGQPANADLRTDLGVTDSFHDYQVARTILEYKESVCQVSEMTFDEGIMASRPQKPFEFPDGYNNSFGVNRYRLPELLYQPKEFLNVPNHTSEGLDTVIPRLGLTQQQINESLGMHQMVYQSISNCDIDLRPLLFNNIVVTGGNTLFPGFNERLNYELPMMAPGSKIKLHAAGNQTERKCSSWLGGSILASLGTFHQLWVSKKEYEEVGPSIIETKCQ</sequence>
<protein>
    <submittedName>
        <fullName evidence="2">Uncharacterized protein</fullName>
    </submittedName>
</protein>
<dbReference type="InterPro" id="IPR004001">
    <property type="entry name" value="Actin_CS"/>
</dbReference>
<dbReference type="EMBL" id="LT554386">
    <property type="protein sequence ID" value="SAM04424.1"/>
    <property type="molecule type" value="Genomic_DNA"/>
</dbReference>
<evidence type="ECO:0000313" key="3">
    <source>
        <dbReference type="Proteomes" id="UP000078561"/>
    </source>
</evidence>
<proteinExistence type="inferred from homology"/>
<dbReference type="OMA" id="SKSWHSY"/>
<dbReference type="OrthoDB" id="5132116at2759"/>
<dbReference type="FunCoup" id="A0A163JYL4">
    <property type="interactions" value="222"/>
</dbReference>
<dbReference type="InterPro" id="IPR043129">
    <property type="entry name" value="ATPase_NBD"/>
</dbReference>
<reference evidence="2" key="1">
    <citation type="submission" date="2016-04" db="EMBL/GenBank/DDBJ databases">
        <authorList>
            <person name="Evans L.H."/>
            <person name="Alamgir A."/>
            <person name="Owens N."/>
            <person name="Weber N.D."/>
            <person name="Virtaneva K."/>
            <person name="Barbian K."/>
            <person name="Babar A."/>
            <person name="Rosenke K."/>
        </authorList>
    </citation>
    <scope>NUCLEOTIDE SEQUENCE [LARGE SCALE GENOMIC DNA]</scope>
    <source>
        <strain evidence="2">CBS 101.48</strain>
    </source>
</reference>
<dbReference type="SMART" id="SM00268">
    <property type="entry name" value="ACTIN"/>
    <property type="match status" value="1"/>
</dbReference>
<dbReference type="FunFam" id="3.30.420.40:FF:000058">
    <property type="entry name" value="Putative actin-related protein 5"/>
    <property type="match status" value="1"/>
</dbReference>
<dbReference type="FunFam" id="3.30.420.40:FF:000050">
    <property type="entry name" value="Actin, alpha skeletal muscle"/>
    <property type="match status" value="1"/>
</dbReference>
<name>A0A163JYL4_ABSGL</name>
<dbReference type="PROSITE" id="PS00432">
    <property type="entry name" value="ACTINS_2"/>
    <property type="match status" value="1"/>
</dbReference>
<accession>A0A163JYL4</accession>
<keyword evidence="3" id="KW-1185">Reference proteome</keyword>
<organism evidence="2">
    <name type="scientific">Absidia glauca</name>
    <name type="common">Pin mould</name>
    <dbReference type="NCBI Taxonomy" id="4829"/>
    <lineage>
        <taxon>Eukaryota</taxon>
        <taxon>Fungi</taxon>
        <taxon>Fungi incertae sedis</taxon>
        <taxon>Mucoromycota</taxon>
        <taxon>Mucoromycotina</taxon>
        <taxon>Mucoromycetes</taxon>
        <taxon>Mucorales</taxon>
        <taxon>Cunninghamellaceae</taxon>
        <taxon>Absidia</taxon>
    </lineage>
</organism>
<dbReference type="PRINTS" id="PR00190">
    <property type="entry name" value="ACTIN"/>
</dbReference>
<dbReference type="CDD" id="cd13395">
    <property type="entry name" value="ASKHA_NBD_Arp4_ACTL6-like"/>
    <property type="match status" value="1"/>
</dbReference>
<dbReference type="Gene3D" id="3.30.420.40">
    <property type="match status" value="3"/>
</dbReference>
<dbReference type="Pfam" id="PF00022">
    <property type="entry name" value="Actin"/>
    <property type="match status" value="1"/>
</dbReference>
<dbReference type="SUPFAM" id="SSF53067">
    <property type="entry name" value="Actin-like ATPase domain"/>
    <property type="match status" value="2"/>
</dbReference>
<evidence type="ECO:0000256" key="1">
    <source>
        <dbReference type="RuleBase" id="RU000487"/>
    </source>
</evidence>
<dbReference type="Gene3D" id="3.90.640.10">
    <property type="entry name" value="Actin, Chain A, domain 4"/>
    <property type="match status" value="1"/>
</dbReference>